<dbReference type="PATRIC" id="fig|1423777.3.peg.1535"/>
<evidence type="ECO:0000256" key="9">
    <source>
        <dbReference type="ARBA" id="ARBA00037922"/>
    </source>
</evidence>
<feature type="domain" description="Dihydrodipicolinate reductase C-terminal" evidence="15">
    <location>
        <begin position="163"/>
        <end position="296"/>
    </location>
</feature>
<feature type="binding site" evidence="13">
    <location>
        <position position="70"/>
    </location>
    <ligand>
        <name>NADP(+)</name>
        <dbReference type="ChEBI" id="CHEBI:58349"/>
    </ligand>
</feature>
<comment type="subcellular location">
    <subcellularLocation>
        <location evidence="13">Cytoplasm</location>
    </subcellularLocation>
</comment>
<feature type="binding site" evidence="13">
    <location>
        <begin position="42"/>
        <end position="47"/>
    </location>
    <ligand>
        <name>NAD(+)</name>
        <dbReference type="ChEBI" id="CHEBI:57540"/>
    </ligand>
</feature>
<comment type="function">
    <text evidence="13">Catalyzes the conversion of 4-hydroxy-tetrahydrodipicolinate (HTPA) to tetrahydrodipicolinate.</text>
</comment>
<dbReference type="PANTHER" id="PTHR20836:SF0">
    <property type="entry name" value="4-HYDROXY-TETRAHYDRODIPICOLINATE REDUCTASE 1, CHLOROPLASTIC-RELATED"/>
    <property type="match status" value="1"/>
</dbReference>
<dbReference type="CDD" id="cd02274">
    <property type="entry name" value="DHDPR_N"/>
    <property type="match status" value="1"/>
</dbReference>
<feature type="binding site" evidence="13">
    <location>
        <begin position="130"/>
        <end position="132"/>
    </location>
    <ligand>
        <name>NAD(+)</name>
        <dbReference type="ChEBI" id="CHEBI:57540"/>
    </ligand>
</feature>
<dbReference type="EC" id="1.17.1.8" evidence="10 13"/>
<feature type="active site" description="Proton donor/acceptor" evidence="13">
    <location>
        <position position="186"/>
    </location>
</feature>
<evidence type="ECO:0000256" key="13">
    <source>
        <dbReference type="HAMAP-Rule" id="MF_00102"/>
    </source>
</evidence>
<dbReference type="InterPro" id="IPR022663">
    <property type="entry name" value="DapB_C"/>
</dbReference>
<dbReference type="SUPFAM" id="SSF51735">
    <property type="entry name" value="NAD(P)-binding Rossmann-fold domains"/>
    <property type="match status" value="1"/>
</dbReference>
<evidence type="ECO:0000256" key="10">
    <source>
        <dbReference type="ARBA" id="ARBA00038983"/>
    </source>
</evidence>
<evidence type="ECO:0000259" key="14">
    <source>
        <dbReference type="Pfam" id="PF01113"/>
    </source>
</evidence>
<dbReference type="InterPro" id="IPR022664">
    <property type="entry name" value="DapB_N_CS"/>
</dbReference>
<keyword evidence="5 13" id="KW-0220">Diaminopimelate biosynthesis</keyword>
<dbReference type="AlphaFoldDB" id="A0A0R1M8F9"/>
<dbReference type="NCBIfam" id="TIGR00036">
    <property type="entry name" value="dapB"/>
    <property type="match status" value="1"/>
</dbReference>
<evidence type="ECO:0000256" key="2">
    <source>
        <dbReference type="ARBA" id="ARBA00022490"/>
    </source>
</evidence>
<dbReference type="FunFam" id="3.30.360.10:FF:000009">
    <property type="entry name" value="4-hydroxy-tetrahydrodipicolinate reductase"/>
    <property type="match status" value="1"/>
</dbReference>
<feature type="domain" description="Dihydrodipicolinate reductase N-terminal" evidence="14">
    <location>
        <begin position="36"/>
        <end position="159"/>
    </location>
</feature>
<sequence>MRFSPIFFVIREMMQAAKQSVRIRGRIKRKRMIAMIKVLVAGFKGRMGNTTVQMVNKNKDFELTAVYDPRATESNLNEVSDYQELDVPVYNQLQQINGAEVDVWIDFTSPDSVFENVKYALEQRISPIVGTTGLTDDQVSQLQALAKKEKIGGLIAPNFGISAVLLMQFAQQAAKYLPDVEIIEMHHNNKLDAPSGTALNTAKLISKVRKEKVQGNPQEKEVLPGARGADYEGMKIHSVRLPGYVAHEQVLFGGQGEALTIRQDSFDRISFMSGVAVAVSKIQNYNELFVGLENIL</sequence>
<dbReference type="EMBL" id="AZEH01000039">
    <property type="protein sequence ID" value="KRL04358.1"/>
    <property type="molecule type" value="Genomic_DNA"/>
</dbReference>
<dbReference type="PROSITE" id="PS01298">
    <property type="entry name" value="DAPB"/>
    <property type="match status" value="1"/>
</dbReference>
<evidence type="ECO:0000256" key="11">
    <source>
        <dbReference type="ARBA" id="ARBA00049080"/>
    </source>
</evidence>
<feature type="binding site" evidence="13">
    <location>
        <begin position="156"/>
        <end position="159"/>
    </location>
    <ligand>
        <name>NAD(+)</name>
        <dbReference type="ChEBI" id="CHEBI:57540"/>
    </ligand>
</feature>
<reference evidence="16 17" key="1">
    <citation type="journal article" date="2015" name="Genome Announc.">
        <title>Expanding the biotechnology potential of lactobacilli through comparative genomics of 213 strains and associated genera.</title>
        <authorList>
            <person name="Sun Z."/>
            <person name="Harris H.M."/>
            <person name="McCann A."/>
            <person name="Guo C."/>
            <person name="Argimon S."/>
            <person name="Zhang W."/>
            <person name="Yang X."/>
            <person name="Jeffery I.B."/>
            <person name="Cooney J.C."/>
            <person name="Kagawa T.F."/>
            <person name="Liu W."/>
            <person name="Song Y."/>
            <person name="Salvetti E."/>
            <person name="Wrobel A."/>
            <person name="Rasinkangas P."/>
            <person name="Parkhill J."/>
            <person name="Rea M.C."/>
            <person name="O'Sullivan O."/>
            <person name="Ritari J."/>
            <person name="Douillard F.P."/>
            <person name="Paul Ross R."/>
            <person name="Yang R."/>
            <person name="Briner A.E."/>
            <person name="Felis G.E."/>
            <person name="de Vos W.M."/>
            <person name="Barrangou R."/>
            <person name="Klaenhammer T.R."/>
            <person name="Caufield P.W."/>
            <person name="Cui Y."/>
            <person name="Zhang H."/>
            <person name="O'Toole P.W."/>
        </authorList>
    </citation>
    <scope>NUCLEOTIDE SEQUENCE [LARGE SCALE GENOMIC DNA]</scope>
    <source>
        <strain evidence="16 17">DSM 19972</strain>
    </source>
</reference>
<dbReference type="GO" id="GO:0008839">
    <property type="term" value="F:4-hydroxy-tetrahydrodipicolinate reductase"/>
    <property type="evidence" value="ECO:0007669"/>
    <property type="project" value="UniProtKB-UniRule"/>
</dbReference>
<dbReference type="GO" id="GO:0051287">
    <property type="term" value="F:NAD binding"/>
    <property type="evidence" value="ECO:0007669"/>
    <property type="project" value="UniProtKB-UniRule"/>
</dbReference>
<feature type="active site" description="Proton donor" evidence="13">
    <location>
        <position position="190"/>
    </location>
</feature>
<evidence type="ECO:0000313" key="17">
    <source>
        <dbReference type="Proteomes" id="UP000051686"/>
    </source>
</evidence>
<comment type="caution">
    <text evidence="16">The sequence shown here is derived from an EMBL/GenBank/DDBJ whole genome shotgun (WGS) entry which is preliminary data.</text>
</comment>
<dbReference type="Gene3D" id="3.40.50.720">
    <property type="entry name" value="NAD(P)-binding Rossmann-like Domain"/>
    <property type="match status" value="1"/>
</dbReference>
<dbReference type="UniPathway" id="UPA00034">
    <property type="reaction ID" value="UER00018"/>
</dbReference>
<keyword evidence="4 13" id="KW-0521">NADP</keyword>
<evidence type="ECO:0000256" key="6">
    <source>
        <dbReference type="ARBA" id="ARBA00023002"/>
    </source>
</evidence>
<evidence type="ECO:0000256" key="3">
    <source>
        <dbReference type="ARBA" id="ARBA00022605"/>
    </source>
</evidence>
<keyword evidence="8 13" id="KW-0457">Lysine biosynthesis</keyword>
<gene>
    <name evidence="13" type="primary">dapB</name>
    <name evidence="16" type="ORF">FD46_GL001485</name>
</gene>
<evidence type="ECO:0000256" key="4">
    <source>
        <dbReference type="ARBA" id="ARBA00022857"/>
    </source>
</evidence>
<dbReference type="HAMAP" id="MF_00102">
    <property type="entry name" value="DapB"/>
    <property type="match status" value="1"/>
</dbReference>
<comment type="pathway">
    <text evidence="9 13">Amino-acid biosynthesis; L-lysine biosynthesis via DAP pathway; (S)-tetrahydrodipicolinate from L-aspartate: step 4/4.</text>
</comment>
<dbReference type="PIRSF" id="PIRSF000161">
    <property type="entry name" value="DHPR"/>
    <property type="match status" value="1"/>
</dbReference>
<keyword evidence="17" id="KW-1185">Reference proteome</keyword>
<keyword evidence="2 13" id="KW-0963">Cytoplasm</keyword>
<comment type="subunit">
    <text evidence="13">Homotetramer.</text>
</comment>
<comment type="similarity">
    <text evidence="1 13">Belongs to the DapB family.</text>
</comment>
<comment type="catalytic activity">
    <reaction evidence="12 13">
        <text>(S)-2,3,4,5-tetrahydrodipicolinate + NAD(+) + H2O = (2S,4S)-4-hydroxy-2,3,4,5-tetrahydrodipicolinate + NADH + H(+)</text>
        <dbReference type="Rhea" id="RHEA:35323"/>
        <dbReference type="ChEBI" id="CHEBI:15377"/>
        <dbReference type="ChEBI" id="CHEBI:15378"/>
        <dbReference type="ChEBI" id="CHEBI:16845"/>
        <dbReference type="ChEBI" id="CHEBI:57540"/>
        <dbReference type="ChEBI" id="CHEBI:57945"/>
        <dbReference type="ChEBI" id="CHEBI:67139"/>
        <dbReference type="EC" id="1.17.1.8"/>
    </reaction>
</comment>
<dbReference type="Gene3D" id="3.30.360.10">
    <property type="entry name" value="Dihydrodipicolinate Reductase, domain 2"/>
    <property type="match status" value="1"/>
</dbReference>
<evidence type="ECO:0000313" key="16">
    <source>
        <dbReference type="EMBL" id="KRL04358.1"/>
    </source>
</evidence>
<comment type="catalytic activity">
    <reaction evidence="11 13">
        <text>(S)-2,3,4,5-tetrahydrodipicolinate + NADP(+) + H2O = (2S,4S)-4-hydroxy-2,3,4,5-tetrahydrodipicolinate + NADPH + H(+)</text>
        <dbReference type="Rhea" id="RHEA:35331"/>
        <dbReference type="ChEBI" id="CHEBI:15377"/>
        <dbReference type="ChEBI" id="CHEBI:15378"/>
        <dbReference type="ChEBI" id="CHEBI:16845"/>
        <dbReference type="ChEBI" id="CHEBI:57783"/>
        <dbReference type="ChEBI" id="CHEBI:58349"/>
        <dbReference type="ChEBI" id="CHEBI:67139"/>
        <dbReference type="EC" id="1.17.1.8"/>
    </reaction>
</comment>
<dbReference type="GO" id="GO:0005829">
    <property type="term" value="C:cytosol"/>
    <property type="evidence" value="ECO:0007669"/>
    <property type="project" value="TreeGrafter"/>
</dbReference>
<dbReference type="GO" id="GO:0019877">
    <property type="term" value="P:diaminopimelate biosynthetic process"/>
    <property type="evidence" value="ECO:0007669"/>
    <property type="project" value="UniProtKB-UniRule"/>
</dbReference>
<dbReference type="Pfam" id="PF01113">
    <property type="entry name" value="DapB_N"/>
    <property type="match status" value="1"/>
</dbReference>
<dbReference type="InterPro" id="IPR036291">
    <property type="entry name" value="NAD(P)-bd_dom_sf"/>
</dbReference>
<evidence type="ECO:0000256" key="5">
    <source>
        <dbReference type="ARBA" id="ARBA00022915"/>
    </source>
</evidence>
<feature type="binding site" evidence="13">
    <location>
        <position position="68"/>
    </location>
    <ligand>
        <name>NAD(+)</name>
        <dbReference type="ChEBI" id="CHEBI:57540"/>
    </ligand>
</feature>
<dbReference type="GO" id="GO:0016726">
    <property type="term" value="F:oxidoreductase activity, acting on CH or CH2 groups, NAD or NADP as acceptor"/>
    <property type="evidence" value="ECO:0007669"/>
    <property type="project" value="UniProtKB-UniRule"/>
</dbReference>
<proteinExistence type="inferred from homology"/>
<dbReference type="STRING" id="1423777.FD46_GL001485"/>
<evidence type="ECO:0000259" key="15">
    <source>
        <dbReference type="Pfam" id="PF05173"/>
    </source>
</evidence>
<dbReference type="GO" id="GO:0050661">
    <property type="term" value="F:NADP binding"/>
    <property type="evidence" value="ECO:0007669"/>
    <property type="project" value="UniProtKB-UniRule"/>
</dbReference>
<dbReference type="Proteomes" id="UP000051686">
    <property type="component" value="Unassembled WGS sequence"/>
</dbReference>
<name>A0A0R1M8F9_9LACO</name>
<comment type="caution">
    <text evidence="13">Was originally thought to be a dihydrodipicolinate reductase (DHDPR), catalyzing the conversion of dihydrodipicolinate to tetrahydrodipicolinate. However, it was shown in E.coli that the substrate of the enzymatic reaction is not dihydrodipicolinate (DHDP) but in fact (2S,4S)-4-hydroxy-2,3,4,5-tetrahydrodipicolinic acid (HTPA), the product released by the DapA-catalyzed reaction.</text>
</comment>
<keyword evidence="3 13" id="KW-0028">Amino-acid biosynthesis</keyword>
<dbReference type="GO" id="GO:0009089">
    <property type="term" value="P:lysine biosynthetic process via diaminopimelate"/>
    <property type="evidence" value="ECO:0007669"/>
    <property type="project" value="UniProtKB-UniRule"/>
</dbReference>
<feature type="binding site" evidence="13">
    <location>
        <begin position="196"/>
        <end position="197"/>
    </location>
    <ligand>
        <name>(S)-2,3,4,5-tetrahydrodipicolinate</name>
        <dbReference type="ChEBI" id="CHEBI:16845"/>
    </ligand>
</feature>
<evidence type="ECO:0000256" key="12">
    <source>
        <dbReference type="ARBA" id="ARBA00049396"/>
    </source>
</evidence>
<dbReference type="InterPro" id="IPR023940">
    <property type="entry name" value="DHDPR_bac"/>
</dbReference>
<organism evidence="16 17">
    <name type="scientific">Liquorilactobacillus oeni DSM 19972</name>
    <dbReference type="NCBI Taxonomy" id="1423777"/>
    <lineage>
        <taxon>Bacteria</taxon>
        <taxon>Bacillati</taxon>
        <taxon>Bacillota</taxon>
        <taxon>Bacilli</taxon>
        <taxon>Lactobacillales</taxon>
        <taxon>Lactobacillaceae</taxon>
        <taxon>Liquorilactobacillus</taxon>
    </lineage>
</organism>
<evidence type="ECO:0000256" key="7">
    <source>
        <dbReference type="ARBA" id="ARBA00023027"/>
    </source>
</evidence>
<evidence type="ECO:0000256" key="8">
    <source>
        <dbReference type="ARBA" id="ARBA00023154"/>
    </source>
</evidence>
<protein>
    <recommendedName>
        <fullName evidence="10 13">4-hydroxy-tetrahydrodipicolinate reductase</fullName>
        <shortName evidence="13">HTPA reductase</shortName>
        <ecNumber evidence="10 13">1.17.1.8</ecNumber>
    </recommendedName>
</protein>
<dbReference type="InterPro" id="IPR000846">
    <property type="entry name" value="DapB_N"/>
</dbReference>
<evidence type="ECO:0000256" key="1">
    <source>
        <dbReference type="ARBA" id="ARBA00006642"/>
    </source>
</evidence>
<dbReference type="Pfam" id="PF05173">
    <property type="entry name" value="DapB_C"/>
    <property type="match status" value="1"/>
</dbReference>
<feature type="binding site" evidence="13">
    <location>
        <position position="187"/>
    </location>
    <ligand>
        <name>(S)-2,3,4,5-tetrahydrodipicolinate</name>
        <dbReference type="ChEBI" id="CHEBI:16845"/>
    </ligand>
</feature>
<dbReference type="SUPFAM" id="SSF55347">
    <property type="entry name" value="Glyceraldehyde-3-phosphate dehydrogenase-like, C-terminal domain"/>
    <property type="match status" value="1"/>
</dbReference>
<accession>A0A0R1M8F9</accession>
<keyword evidence="7 13" id="KW-0520">NAD</keyword>
<keyword evidence="6 13" id="KW-0560">Oxidoreductase</keyword>
<dbReference type="PANTHER" id="PTHR20836">
    <property type="entry name" value="DIHYDRODIPICOLINATE REDUCTASE"/>
    <property type="match status" value="1"/>
</dbReference>